<evidence type="ECO:0000313" key="3">
    <source>
        <dbReference type="EMBL" id="GGW76245.1"/>
    </source>
</evidence>
<feature type="compositionally biased region" description="Polar residues" evidence="1">
    <location>
        <begin position="8"/>
        <end position="24"/>
    </location>
</feature>
<evidence type="ECO:0000313" key="4">
    <source>
        <dbReference type="Proteomes" id="UP000620224"/>
    </source>
</evidence>
<name>A0A918JHJ0_9ACTN</name>
<feature type="transmembrane region" description="Helical" evidence="2">
    <location>
        <begin position="50"/>
        <end position="72"/>
    </location>
</feature>
<gene>
    <name evidence="3" type="ORF">GCM10010503_62450</name>
</gene>
<keyword evidence="4" id="KW-1185">Reference proteome</keyword>
<keyword evidence="2" id="KW-1133">Transmembrane helix</keyword>
<dbReference type="AlphaFoldDB" id="A0A918JHJ0"/>
<reference evidence="3 4" key="1">
    <citation type="journal article" date="2014" name="Int. J. Syst. Evol. Microbiol.">
        <title>Complete genome sequence of Corynebacterium casei LMG S-19264T (=DSM 44701T), isolated from a smear-ripened cheese.</title>
        <authorList>
            <consortium name="US DOE Joint Genome Institute (JGI-PGF)"/>
            <person name="Walter F."/>
            <person name="Albersmeier A."/>
            <person name="Kalinowski J."/>
            <person name="Ruckert C."/>
        </authorList>
    </citation>
    <scope>NUCLEOTIDE SEQUENCE [LARGE SCALE GENOMIC DNA]</scope>
    <source>
        <strain evidence="3 4">JCM 4490</strain>
    </source>
</reference>
<feature type="compositionally biased region" description="Low complexity" evidence="1">
    <location>
        <begin position="88"/>
        <end position="102"/>
    </location>
</feature>
<keyword evidence="2" id="KW-0812">Transmembrane</keyword>
<dbReference type="Proteomes" id="UP000620224">
    <property type="component" value="Unassembled WGS sequence"/>
</dbReference>
<accession>A0A918JHJ0</accession>
<feature type="region of interest" description="Disordered" evidence="1">
    <location>
        <begin position="1"/>
        <end position="41"/>
    </location>
</feature>
<sequence>MSYGQGGPQSQWDPWKPNSQQPWSSGGDDGTPDWAALAEASETRTKRRKLLFIGGGALATVAVGTAVAMAVVSANGGDDPQAGPSNLPASASVPGSGSAEPSFEPTSAPPPLDPKDFISSAKKDTAPLSPVTLFPGTRLTMGDTVYRKGATADTTNCASAVGGNLPKVLTANGCTRLIRASYAKDGIAVTVGVAVFDTEAQATKARTEAGSKKSLVHSLPGKGIKNFCDAAICRTTTNAYGRYAYFTISGFTNGKNVTTKDTKVFGAGDDLAQFAFNQIHRRGEAQASAAANHQ</sequence>
<keyword evidence="2" id="KW-0472">Membrane</keyword>
<comment type="caution">
    <text evidence="3">The sequence shown here is derived from an EMBL/GenBank/DDBJ whole genome shotgun (WGS) entry which is preliminary data.</text>
</comment>
<evidence type="ECO:0000256" key="2">
    <source>
        <dbReference type="SAM" id="Phobius"/>
    </source>
</evidence>
<organism evidence="3 4">
    <name type="scientific">Streptomyces lucensis JCM 4490</name>
    <dbReference type="NCBI Taxonomy" id="1306176"/>
    <lineage>
        <taxon>Bacteria</taxon>
        <taxon>Bacillati</taxon>
        <taxon>Actinomycetota</taxon>
        <taxon>Actinomycetes</taxon>
        <taxon>Kitasatosporales</taxon>
        <taxon>Streptomycetaceae</taxon>
        <taxon>Streptomyces</taxon>
    </lineage>
</organism>
<evidence type="ECO:0000256" key="1">
    <source>
        <dbReference type="SAM" id="MobiDB-lite"/>
    </source>
</evidence>
<dbReference type="RefSeq" id="WP_190018751.1">
    <property type="nucleotide sequence ID" value="NZ_BMUE01000019.1"/>
</dbReference>
<feature type="compositionally biased region" description="Basic and acidic residues" evidence="1">
    <location>
        <begin position="113"/>
        <end position="122"/>
    </location>
</feature>
<feature type="region of interest" description="Disordered" evidence="1">
    <location>
        <begin position="79"/>
        <end position="122"/>
    </location>
</feature>
<proteinExistence type="predicted"/>
<dbReference type="EMBL" id="BMUE01000019">
    <property type="protein sequence ID" value="GGW76245.1"/>
    <property type="molecule type" value="Genomic_DNA"/>
</dbReference>
<protein>
    <submittedName>
        <fullName evidence="3">Uncharacterized protein</fullName>
    </submittedName>
</protein>